<evidence type="ECO:0000313" key="2">
    <source>
        <dbReference type="Proteomes" id="UP000386466"/>
    </source>
</evidence>
<dbReference type="AlphaFoldDB" id="A0A485P8Z5"/>
<name>A0A485P8Z5_LYNPA</name>
<sequence length="162" mass="16967">MTSTDYSTYSQAAAQQGQYLCYPAHSRISTDHTGIYGQQNCGTYGQPTDVSSTQPQTTATYGQIICATSCGQPTVGYTTPRFDLGSISGGGREGVCGGMGAREQGGFSKPGGLMDKGPDLDLGPIVDPDKDSDSIAIYMQGLNDSVTLGDLADFLNSVELLR</sequence>
<accession>A0A485P8Z5</accession>
<dbReference type="EMBL" id="CAAGRJ010028892">
    <property type="protein sequence ID" value="VFV40296.1"/>
    <property type="molecule type" value="Genomic_DNA"/>
</dbReference>
<keyword evidence="2" id="KW-1185">Reference proteome</keyword>
<reference evidence="1 2" key="1">
    <citation type="submission" date="2019-01" db="EMBL/GenBank/DDBJ databases">
        <authorList>
            <person name="Alioto T."/>
            <person name="Alioto T."/>
        </authorList>
    </citation>
    <scope>NUCLEOTIDE SEQUENCE [LARGE SCALE GENOMIC DNA]</scope>
</reference>
<evidence type="ECO:0000313" key="1">
    <source>
        <dbReference type="EMBL" id="VFV40296.1"/>
    </source>
</evidence>
<gene>
    <name evidence="1" type="ORF">LYPA_23C015748</name>
</gene>
<dbReference type="Proteomes" id="UP000386466">
    <property type="component" value="Unassembled WGS sequence"/>
</dbReference>
<organism evidence="1 2">
    <name type="scientific">Lynx pardinus</name>
    <name type="common">Iberian lynx</name>
    <name type="synonym">Felis pardina</name>
    <dbReference type="NCBI Taxonomy" id="191816"/>
    <lineage>
        <taxon>Eukaryota</taxon>
        <taxon>Metazoa</taxon>
        <taxon>Chordata</taxon>
        <taxon>Craniata</taxon>
        <taxon>Vertebrata</taxon>
        <taxon>Euteleostomi</taxon>
        <taxon>Mammalia</taxon>
        <taxon>Eutheria</taxon>
        <taxon>Laurasiatheria</taxon>
        <taxon>Carnivora</taxon>
        <taxon>Feliformia</taxon>
        <taxon>Felidae</taxon>
        <taxon>Felinae</taxon>
        <taxon>Lynx</taxon>
    </lineage>
</organism>
<protein>
    <submittedName>
        <fullName evidence="1">Rna-binding protein ews-like isoform 3</fullName>
    </submittedName>
</protein>
<proteinExistence type="predicted"/>